<dbReference type="EMBL" id="KN833774">
    <property type="protein sequence ID" value="KIK19957.1"/>
    <property type="molecule type" value="Genomic_DNA"/>
</dbReference>
<organism evidence="2 3">
    <name type="scientific">Pisolithus microcarpus 441</name>
    <dbReference type="NCBI Taxonomy" id="765257"/>
    <lineage>
        <taxon>Eukaryota</taxon>
        <taxon>Fungi</taxon>
        <taxon>Dikarya</taxon>
        <taxon>Basidiomycota</taxon>
        <taxon>Agaricomycotina</taxon>
        <taxon>Agaricomycetes</taxon>
        <taxon>Agaricomycetidae</taxon>
        <taxon>Boletales</taxon>
        <taxon>Sclerodermatineae</taxon>
        <taxon>Pisolithaceae</taxon>
        <taxon>Pisolithus</taxon>
    </lineage>
</organism>
<accession>A0A0C9ZBX7</accession>
<keyword evidence="3" id="KW-1185">Reference proteome</keyword>
<proteinExistence type="predicted"/>
<evidence type="ECO:0000313" key="2">
    <source>
        <dbReference type="EMBL" id="KIK19957.1"/>
    </source>
</evidence>
<reference evidence="2 3" key="1">
    <citation type="submission" date="2014-04" db="EMBL/GenBank/DDBJ databases">
        <authorList>
            <consortium name="DOE Joint Genome Institute"/>
            <person name="Kuo A."/>
            <person name="Kohler A."/>
            <person name="Costa M.D."/>
            <person name="Nagy L.G."/>
            <person name="Floudas D."/>
            <person name="Copeland A."/>
            <person name="Barry K.W."/>
            <person name="Cichocki N."/>
            <person name="Veneault-Fourrey C."/>
            <person name="LaButti K."/>
            <person name="Lindquist E.A."/>
            <person name="Lipzen A."/>
            <person name="Lundell T."/>
            <person name="Morin E."/>
            <person name="Murat C."/>
            <person name="Sun H."/>
            <person name="Tunlid A."/>
            <person name="Henrissat B."/>
            <person name="Grigoriev I.V."/>
            <person name="Hibbett D.S."/>
            <person name="Martin F."/>
            <person name="Nordberg H.P."/>
            <person name="Cantor M.N."/>
            <person name="Hua S.X."/>
        </authorList>
    </citation>
    <scope>NUCLEOTIDE SEQUENCE [LARGE SCALE GENOMIC DNA]</scope>
    <source>
        <strain evidence="2 3">441</strain>
    </source>
</reference>
<sequence length="126" mass="13604">GVPRACGRSKSCVPSRYLHSAGSGEISPSPKECRGLLSWAMNSDVVTIGSPGSIVRTDNQSNSLRSNLNENACQKGPLTTIGHMLTWTRVRPKYPASRPEYLRTPNVQPTLVESSPPVESMVPTRG</sequence>
<dbReference type="HOGENOM" id="CLU_1986913_0_0_1"/>
<gene>
    <name evidence="2" type="ORF">PISMIDRAFT_682710</name>
</gene>
<evidence type="ECO:0000256" key="1">
    <source>
        <dbReference type="SAM" id="MobiDB-lite"/>
    </source>
</evidence>
<feature type="region of interest" description="Disordered" evidence="1">
    <location>
        <begin position="97"/>
        <end position="126"/>
    </location>
</feature>
<protein>
    <submittedName>
        <fullName evidence="2">Uncharacterized protein</fullName>
    </submittedName>
</protein>
<dbReference type="Proteomes" id="UP000054018">
    <property type="component" value="Unassembled WGS sequence"/>
</dbReference>
<reference evidence="3" key="2">
    <citation type="submission" date="2015-01" db="EMBL/GenBank/DDBJ databases">
        <title>Evolutionary Origins and Diversification of the Mycorrhizal Mutualists.</title>
        <authorList>
            <consortium name="DOE Joint Genome Institute"/>
            <consortium name="Mycorrhizal Genomics Consortium"/>
            <person name="Kohler A."/>
            <person name="Kuo A."/>
            <person name="Nagy L.G."/>
            <person name="Floudas D."/>
            <person name="Copeland A."/>
            <person name="Barry K.W."/>
            <person name="Cichocki N."/>
            <person name="Veneault-Fourrey C."/>
            <person name="LaButti K."/>
            <person name="Lindquist E.A."/>
            <person name="Lipzen A."/>
            <person name="Lundell T."/>
            <person name="Morin E."/>
            <person name="Murat C."/>
            <person name="Riley R."/>
            <person name="Ohm R."/>
            <person name="Sun H."/>
            <person name="Tunlid A."/>
            <person name="Henrissat B."/>
            <person name="Grigoriev I.V."/>
            <person name="Hibbett D.S."/>
            <person name="Martin F."/>
        </authorList>
    </citation>
    <scope>NUCLEOTIDE SEQUENCE [LARGE SCALE GENOMIC DNA]</scope>
    <source>
        <strain evidence="3">441</strain>
    </source>
</reference>
<feature type="non-terminal residue" evidence="2">
    <location>
        <position position="1"/>
    </location>
</feature>
<name>A0A0C9ZBX7_9AGAM</name>
<evidence type="ECO:0000313" key="3">
    <source>
        <dbReference type="Proteomes" id="UP000054018"/>
    </source>
</evidence>
<dbReference type="AlphaFoldDB" id="A0A0C9ZBX7"/>